<keyword evidence="12" id="KW-0325">Glycoprotein</keyword>
<evidence type="ECO:0000256" key="1">
    <source>
        <dbReference type="ARBA" id="ARBA00022448"/>
    </source>
</evidence>
<dbReference type="InterPro" id="IPR001841">
    <property type="entry name" value="Znf_RING"/>
</dbReference>
<keyword evidence="8" id="KW-0653">Protein transport</keyword>
<dbReference type="STRING" id="200361.A0A453S4A5"/>
<keyword evidence="5" id="KW-0732">Signal</keyword>
<organism evidence="20 21">
    <name type="scientific">Aegilops tauschii subsp. strangulata</name>
    <name type="common">Goatgrass</name>
    <dbReference type="NCBI Taxonomy" id="200361"/>
    <lineage>
        <taxon>Eukaryota</taxon>
        <taxon>Viridiplantae</taxon>
        <taxon>Streptophyta</taxon>
        <taxon>Embryophyta</taxon>
        <taxon>Tracheophyta</taxon>
        <taxon>Spermatophyta</taxon>
        <taxon>Magnoliopsida</taxon>
        <taxon>Liliopsida</taxon>
        <taxon>Poales</taxon>
        <taxon>Poaceae</taxon>
        <taxon>BOP clade</taxon>
        <taxon>Pooideae</taxon>
        <taxon>Triticodae</taxon>
        <taxon>Triticeae</taxon>
        <taxon>Triticinae</taxon>
        <taxon>Aegilops</taxon>
    </lineage>
</organism>
<dbReference type="FunFam" id="3.50.30.30:FF:000020">
    <property type="entry name" value="Receptor homology region transmembrane domain-and RING domain-containing protein 2"/>
    <property type="match status" value="1"/>
</dbReference>
<evidence type="ECO:0000256" key="4">
    <source>
        <dbReference type="ARBA" id="ARBA00022723"/>
    </source>
</evidence>
<keyword evidence="1" id="KW-0813">Transport</keyword>
<feature type="region of interest" description="Disordered" evidence="17">
    <location>
        <begin position="531"/>
        <end position="551"/>
    </location>
</feature>
<evidence type="ECO:0000256" key="3">
    <source>
        <dbReference type="ARBA" id="ARBA00022692"/>
    </source>
</evidence>
<dbReference type="AlphaFoldDB" id="A0A453S4A5"/>
<keyword evidence="4" id="KW-0479">Metal-binding</keyword>
<feature type="compositionally biased region" description="Low complexity" evidence="17">
    <location>
        <begin position="498"/>
        <end position="511"/>
    </location>
</feature>
<name>A0A453S4A5_AEGTS</name>
<evidence type="ECO:0000256" key="8">
    <source>
        <dbReference type="ARBA" id="ARBA00022927"/>
    </source>
</evidence>
<evidence type="ECO:0000256" key="5">
    <source>
        <dbReference type="ARBA" id="ARBA00022729"/>
    </source>
</evidence>
<dbReference type="InterPro" id="IPR003137">
    <property type="entry name" value="PA_domain"/>
</dbReference>
<evidence type="ECO:0000256" key="12">
    <source>
        <dbReference type="ARBA" id="ARBA00023180"/>
    </source>
</evidence>
<dbReference type="InterPro" id="IPR046450">
    <property type="entry name" value="PA_dom_sf"/>
</dbReference>
<evidence type="ECO:0000256" key="18">
    <source>
        <dbReference type="SAM" id="Phobius"/>
    </source>
</evidence>
<reference evidence="20" key="5">
    <citation type="journal article" date="2021" name="G3 (Bethesda)">
        <title>Aegilops tauschii genome assembly Aet v5.0 features greater sequence contiguity and improved annotation.</title>
        <authorList>
            <person name="Wang L."/>
            <person name="Zhu T."/>
            <person name="Rodriguez J.C."/>
            <person name="Deal K.R."/>
            <person name="Dubcovsky J."/>
            <person name="McGuire P.E."/>
            <person name="Lux T."/>
            <person name="Spannagl M."/>
            <person name="Mayer K.F.X."/>
            <person name="Baldrich P."/>
            <person name="Meyers B.C."/>
            <person name="Huo N."/>
            <person name="Gu Y.Q."/>
            <person name="Zhou H."/>
            <person name="Devos K.M."/>
            <person name="Bennetzen J.L."/>
            <person name="Unver T."/>
            <person name="Budak H."/>
            <person name="Gulick P.J."/>
            <person name="Galiba G."/>
            <person name="Kalapos B."/>
            <person name="Nelson D.R."/>
            <person name="Li P."/>
            <person name="You F.M."/>
            <person name="Luo M.C."/>
            <person name="Dvorak J."/>
        </authorList>
    </citation>
    <scope>NUCLEOTIDE SEQUENCE [LARGE SCALE GENOMIC DNA]</scope>
    <source>
        <strain evidence="20">cv. AL8/78</strain>
    </source>
</reference>
<dbReference type="SUPFAM" id="SSF57850">
    <property type="entry name" value="RING/U-box"/>
    <property type="match status" value="1"/>
</dbReference>
<dbReference type="Proteomes" id="UP000015105">
    <property type="component" value="Chromosome 7D"/>
</dbReference>
<evidence type="ECO:0000256" key="2">
    <source>
        <dbReference type="ARBA" id="ARBA00022554"/>
    </source>
</evidence>
<dbReference type="PROSITE" id="PS50089">
    <property type="entry name" value="ZF_RING_2"/>
    <property type="match status" value="1"/>
</dbReference>
<dbReference type="SMART" id="SM00184">
    <property type="entry name" value="RING"/>
    <property type="match status" value="1"/>
</dbReference>
<keyword evidence="21" id="KW-1185">Reference proteome</keyword>
<evidence type="ECO:0000256" key="9">
    <source>
        <dbReference type="ARBA" id="ARBA00022989"/>
    </source>
</evidence>
<keyword evidence="10 18" id="KW-0472">Membrane</keyword>
<dbReference type="CDD" id="cd02123">
    <property type="entry name" value="PA_C_RZF_like"/>
    <property type="match status" value="1"/>
</dbReference>
<evidence type="ECO:0000256" key="7">
    <source>
        <dbReference type="ARBA" id="ARBA00022833"/>
    </source>
</evidence>
<keyword evidence="7" id="KW-0862">Zinc</keyword>
<dbReference type="Gene3D" id="3.50.30.30">
    <property type="match status" value="1"/>
</dbReference>
<evidence type="ECO:0000313" key="21">
    <source>
        <dbReference type="Proteomes" id="UP000015105"/>
    </source>
</evidence>
<evidence type="ECO:0000256" key="14">
    <source>
        <dbReference type="ARBA" id="ARBA00046293"/>
    </source>
</evidence>
<dbReference type="EnsemblPlants" id="AET7Gv20811000.5">
    <property type="protein sequence ID" value="AET7Gv20811000.5"/>
    <property type="gene ID" value="AET7Gv20811000"/>
</dbReference>
<feature type="transmembrane region" description="Helical" evidence="18">
    <location>
        <begin position="12"/>
        <end position="30"/>
    </location>
</feature>
<dbReference type="InterPro" id="IPR044744">
    <property type="entry name" value="ZNRF4/RNF13/RNF167_PA"/>
</dbReference>
<feature type="transmembrane region" description="Helical" evidence="18">
    <location>
        <begin position="235"/>
        <end position="259"/>
    </location>
</feature>
<keyword evidence="9 18" id="KW-1133">Transmembrane helix</keyword>
<feature type="region of interest" description="Disordered" evidence="17">
    <location>
        <begin position="489"/>
        <end position="511"/>
    </location>
</feature>
<dbReference type="GO" id="GO:0015031">
    <property type="term" value="P:protein transport"/>
    <property type="evidence" value="ECO:0007669"/>
    <property type="project" value="UniProtKB-KW"/>
</dbReference>
<keyword evidence="2" id="KW-0926">Vacuole</keyword>
<evidence type="ECO:0000313" key="20">
    <source>
        <dbReference type="EnsemblPlants" id="AET7Gv20811000.5"/>
    </source>
</evidence>
<protein>
    <recommendedName>
        <fullName evidence="19">RING-type domain-containing protein</fullName>
    </recommendedName>
</protein>
<dbReference type="GO" id="GO:0012505">
    <property type="term" value="C:endomembrane system"/>
    <property type="evidence" value="ECO:0007669"/>
    <property type="project" value="UniProtKB-SubCell"/>
</dbReference>
<evidence type="ECO:0000256" key="13">
    <source>
        <dbReference type="ARBA" id="ARBA00046288"/>
    </source>
</evidence>
<dbReference type="Pfam" id="PF02225">
    <property type="entry name" value="PA"/>
    <property type="match status" value="1"/>
</dbReference>
<evidence type="ECO:0000256" key="17">
    <source>
        <dbReference type="SAM" id="MobiDB-lite"/>
    </source>
</evidence>
<accession>A0A453S4A5</accession>
<dbReference type="GO" id="GO:0032586">
    <property type="term" value="C:protein storage vacuole membrane"/>
    <property type="evidence" value="ECO:0007669"/>
    <property type="project" value="UniProtKB-SubCell"/>
</dbReference>
<reference evidence="21" key="1">
    <citation type="journal article" date="2014" name="Science">
        <title>Ancient hybridizations among the ancestral genomes of bread wheat.</title>
        <authorList>
            <consortium name="International Wheat Genome Sequencing Consortium,"/>
            <person name="Marcussen T."/>
            <person name="Sandve S.R."/>
            <person name="Heier L."/>
            <person name="Spannagl M."/>
            <person name="Pfeifer M."/>
            <person name="Jakobsen K.S."/>
            <person name="Wulff B.B."/>
            <person name="Steuernagel B."/>
            <person name="Mayer K.F."/>
            <person name="Olsen O.A."/>
        </authorList>
    </citation>
    <scope>NUCLEOTIDE SEQUENCE [LARGE SCALE GENOMIC DNA]</scope>
    <source>
        <strain evidence="21">cv. AL8/78</strain>
    </source>
</reference>
<feature type="domain" description="RING-type" evidence="19">
    <location>
        <begin position="306"/>
        <end position="348"/>
    </location>
</feature>
<dbReference type="PANTHER" id="PTHR47168">
    <property type="entry name" value="RING ZINC FINGER DOMAIN SUPERFAMILY PROTEIN-RELATED"/>
    <property type="match status" value="1"/>
</dbReference>
<keyword evidence="6 16" id="KW-0863">Zinc-finger</keyword>
<feature type="transmembrane region" description="Helical" evidence="18">
    <location>
        <begin position="81"/>
        <end position="102"/>
    </location>
</feature>
<dbReference type="InterPro" id="IPR013083">
    <property type="entry name" value="Znf_RING/FYVE/PHD"/>
</dbReference>
<keyword evidence="11" id="KW-1015">Disulfide bond</keyword>
<comment type="subcellular location">
    <subcellularLocation>
        <location evidence="13">Endomembrane system</location>
        <topology evidence="13">Single-pass type I membrane protein</topology>
    </subcellularLocation>
    <subcellularLocation>
        <location evidence="14">Prevacuolar compartment membrane</location>
    </subcellularLocation>
    <subcellularLocation>
        <location evidence="15">Protein storage vacuole membrane</location>
    </subcellularLocation>
</comment>
<reference evidence="21" key="2">
    <citation type="journal article" date="2017" name="Nat. Plants">
        <title>The Aegilops tauschii genome reveals multiple impacts of transposons.</title>
        <authorList>
            <person name="Zhao G."/>
            <person name="Zou C."/>
            <person name="Li K."/>
            <person name="Wang K."/>
            <person name="Li T."/>
            <person name="Gao L."/>
            <person name="Zhang X."/>
            <person name="Wang H."/>
            <person name="Yang Z."/>
            <person name="Liu X."/>
            <person name="Jiang W."/>
            <person name="Mao L."/>
            <person name="Kong X."/>
            <person name="Jiao Y."/>
            <person name="Jia J."/>
        </authorList>
    </citation>
    <scope>NUCLEOTIDE SEQUENCE [LARGE SCALE GENOMIC DNA]</scope>
    <source>
        <strain evidence="21">cv. AL8/78</strain>
    </source>
</reference>
<keyword evidence="3 18" id="KW-0812">Transmembrane</keyword>
<reference evidence="20" key="3">
    <citation type="journal article" date="2017" name="Nature">
        <title>Genome sequence of the progenitor of the wheat D genome Aegilops tauschii.</title>
        <authorList>
            <person name="Luo M.C."/>
            <person name="Gu Y.Q."/>
            <person name="Puiu D."/>
            <person name="Wang H."/>
            <person name="Twardziok S.O."/>
            <person name="Deal K.R."/>
            <person name="Huo N."/>
            <person name="Zhu T."/>
            <person name="Wang L."/>
            <person name="Wang Y."/>
            <person name="McGuire P.E."/>
            <person name="Liu S."/>
            <person name="Long H."/>
            <person name="Ramasamy R.K."/>
            <person name="Rodriguez J.C."/>
            <person name="Van S.L."/>
            <person name="Yuan L."/>
            <person name="Wang Z."/>
            <person name="Xia Z."/>
            <person name="Xiao L."/>
            <person name="Anderson O.D."/>
            <person name="Ouyang S."/>
            <person name="Liang Y."/>
            <person name="Zimin A.V."/>
            <person name="Pertea G."/>
            <person name="Qi P."/>
            <person name="Bennetzen J.L."/>
            <person name="Dai X."/>
            <person name="Dawson M.W."/>
            <person name="Muller H.G."/>
            <person name="Kugler K."/>
            <person name="Rivarola-Duarte L."/>
            <person name="Spannagl M."/>
            <person name="Mayer K.F.X."/>
            <person name="Lu F.H."/>
            <person name="Bevan M.W."/>
            <person name="Leroy P."/>
            <person name="Li P."/>
            <person name="You F.M."/>
            <person name="Sun Q."/>
            <person name="Liu Z."/>
            <person name="Lyons E."/>
            <person name="Wicker T."/>
            <person name="Salzberg S.L."/>
            <person name="Devos K.M."/>
            <person name="Dvorak J."/>
        </authorList>
    </citation>
    <scope>NUCLEOTIDE SEQUENCE [LARGE SCALE GENOMIC DNA]</scope>
    <source>
        <strain evidence="20">cv. AL8/78</strain>
    </source>
</reference>
<evidence type="ECO:0000256" key="6">
    <source>
        <dbReference type="ARBA" id="ARBA00022771"/>
    </source>
</evidence>
<proteinExistence type="predicted"/>
<evidence type="ECO:0000256" key="10">
    <source>
        <dbReference type="ARBA" id="ARBA00023136"/>
    </source>
</evidence>
<dbReference type="Gene3D" id="3.30.40.10">
    <property type="entry name" value="Zinc/RING finger domain, C3HC4 (zinc finger)"/>
    <property type="match status" value="1"/>
</dbReference>
<reference evidence="20" key="4">
    <citation type="submission" date="2019-03" db="UniProtKB">
        <authorList>
            <consortium name="EnsemblPlants"/>
        </authorList>
    </citation>
    <scope>IDENTIFICATION</scope>
</reference>
<dbReference type="PANTHER" id="PTHR47168:SF5">
    <property type="entry name" value="RING-TYPE DOMAIN-CONTAINING PROTEIN"/>
    <property type="match status" value="1"/>
</dbReference>
<dbReference type="SUPFAM" id="SSF52025">
    <property type="entry name" value="PA domain"/>
    <property type="match status" value="1"/>
</dbReference>
<dbReference type="Gramene" id="AET7Gv20811000.5">
    <property type="protein sequence ID" value="AET7Gv20811000.5"/>
    <property type="gene ID" value="AET7Gv20811000"/>
</dbReference>
<dbReference type="InterPro" id="IPR051653">
    <property type="entry name" value="E3_ligase_sorting_rcpt"/>
</dbReference>
<sequence length="583" mass="63195">YCSVPTTAQLYCYWLLVLWLIFWNAIAGLVEDRCFGARECCLAGFEFSFGRSVFALLLVAPKERKSVKMNRARRGGRLFPLWLCAVVCLMARPGACSVVLMANNTTLSFSDVEATFTPEVKGSGLNGVIYTVEPLDACSPLTKKAVEGPASPFALILRGGCQFDDKVRNAQDAGFKAVIVYDNKDNGVLVSMAGSSSGIDIYGVFISKTSGEVLKLYSGQSDAQVWIISTRDNSALSIMAISFTALLAMSAVLATCFFVRRHQMRRDRARIPAAREFHGMSSQLVKAMPSLIFTKVQEDNCTSSTCAICLEDYSVGEKIRVLPCRHKFHAACVDLWLTSWRTFCPVCKRDANAGMSNLPPSESTPLLSSAIPLPAESTALSSFRSMVAASPPRTISRHPSWQSMSRTNSNSSILHTRNPCRCFSNSPAISTSRSSVDLANMSSPWSNTPHLASTHSLGGGHFSPPISIRYTSPHVSPFGYRFSGQFVGSPHIPRSENGSPSYYPGSSGQQYPYLRHRTESGPSLFTMVPQSPQQTQLQDGGDSVTSLSASASTQSHHQAYLQHCPDSDASLSAATSAQSLPGC</sequence>
<dbReference type="GO" id="GO:0008270">
    <property type="term" value="F:zinc ion binding"/>
    <property type="evidence" value="ECO:0007669"/>
    <property type="project" value="UniProtKB-KW"/>
</dbReference>
<dbReference type="Pfam" id="PF13639">
    <property type="entry name" value="zf-RING_2"/>
    <property type="match status" value="1"/>
</dbReference>
<evidence type="ECO:0000256" key="16">
    <source>
        <dbReference type="PROSITE-ProRule" id="PRU00175"/>
    </source>
</evidence>
<evidence type="ECO:0000256" key="11">
    <source>
        <dbReference type="ARBA" id="ARBA00023157"/>
    </source>
</evidence>
<dbReference type="FunFam" id="3.30.40.10:FF:000276">
    <property type="entry name" value="Receptor homology region transmembrane domain-and RING domain-containing protein 2"/>
    <property type="match status" value="1"/>
</dbReference>
<evidence type="ECO:0000256" key="15">
    <source>
        <dbReference type="ARBA" id="ARBA00060484"/>
    </source>
</evidence>
<evidence type="ECO:0000259" key="19">
    <source>
        <dbReference type="PROSITE" id="PS50089"/>
    </source>
</evidence>